<name>A0A420WKD0_9PROT</name>
<dbReference type="Gene3D" id="3.40.50.720">
    <property type="entry name" value="NAD(P)-binding Rossmann-like Domain"/>
    <property type="match status" value="1"/>
</dbReference>
<dbReference type="Proteomes" id="UP000282211">
    <property type="component" value="Unassembled WGS sequence"/>
</dbReference>
<dbReference type="InParanoid" id="A0A420WKD0"/>
<dbReference type="SUPFAM" id="SSF51735">
    <property type="entry name" value="NAD(P)-binding Rossmann-fold domains"/>
    <property type="match status" value="1"/>
</dbReference>
<dbReference type="PANTHER" id="PTHR43377">
    <property type="entry name" value="BILIVERDIN REDUCTASE A"/>
    <property type="match status" value="1"/>
</dbReference>
<comment type="caution">
    <text evidence="2">The sequence shown here is derived from an EMBL/GenBank/DDBJ whole genome shotgun (WGS) entry which is preliminary data.</text>
</comment>
<gene>
    <name evidence="2" type="ORF">DES40_0834</name>
</gene>
<dbReference type="SUPFAM" id="SSF55347">
    <property type="entry name" value="Glyceraldehyde-3-phosphate dehydrogenase-like, C-terminal domain"/>
    <property type="match status" value="1"/>
</dbReference>
<dbReference type="Gene3D" id="3.30.360.10">
    <property type="entry name" value="Dihydrodipicolinate Reductase, domain 2"/>
    <property type="match status" value="1"/>
</dbReference>
<dbReference type="InterPro" id="IPR036291">
    <property type="entry name" value="NAD(P)-bd_dom_sf"/>
</dbReference>
<dbReference type="RefSeq" id="WP_121099281.1">
    <property type="nucleotide sequence ID" value="NZ_RBII01000001.1"/>
</dbReference>
<dbReference type="InterPro" id="IPR000683">
    <property type="entry name" value="Gfo/Idh/MocA-like_OxRdtase_N"/>
</dbReference>
<dbReference type="OrthoDB" id="9815825at2"/>
<reference evidence="2 3" key="1">
    <citation type="submission" date="2018-10" db="EMBL/GenBank/DDBJ databases">
        <title>Genomic Encyclopedia of Type Strains, Phase IV (KMG-IV): sequencing the most valuable type-strain genomes for metagenomic binning, comparative biology and taxonomic classification.</title>
        <authorList>
            <person name="Goeker M."/>
        </authorList>
    </citation>
    <scope>NUCLEOTIDE SEQUENCE [LARGE SCALE GENOMIC DNA]</scope>
    <source>
        <strain evidence="2 3">DSM 22008</strain>
    </source>
</reference>
<feature type="domain" description="Gfo/Idh/MocA-like oxidoreductase N-terminal" evidence="1">
    <location>
        <begin position="6"/>
        <end position="122"/>
    </location>
</feature>
<keyword evidence="3" id="KW-1185">Reference proteome</keyword>
<dbReference type="Pfam" id="PF01408">
    <property type="entry name" value="GFO_IDH_MocA"/>
    <property type="match status" value="1"/>
</dbReference>
<accession>A0A420WKD0</accession>
<evidence type="ECO:0000313" key="3">
    <source>
        <dbReference type="Proteomes" id="UP000282211"/>
    </source>
</evidence>
<dbReference type="GO" id="GO:0000166">
    <property type="term" value="F:nucleotide binding"/>
    <property type="evidence" value="ECO:0007669"/>
    <property type="project" value="InterPro"/>
</dbReference>
<proteinExistence type="predicted"/>
<evidence type="ECO:0000259" key="1">
    <source>
        <dbReference type="Pfam" id="PF01408"/>
    </source>
</evidence>
<sequence length="304" mass="33002">MTQKRLKVGLLGAGVFGGYHAGKLASHPKVTFVGVYDPNPEKRQELAEKYGTIDFKTEEALFSVCDAIILANPAVNHGPSAINALKSDCHVLIEKPMATSIKDAEEILSLSKGRNRVVQVGHQERYVIRAIGLDKVDETPQKIVGIRKSTFSRRGGDTSVTLDLMTHDIDLCCMLMRDIPHSISGTSETVNTPRPDRARAELTYKSGSAILTASRVADEVGRQMTIQYPSGTVLIDFGKKTLQHNTPFKLDTNFGDNPSAKDSLGAATEQFISAVLEGSPVSVTAKDGYEAARIAINIDGREFE</sequence>
<evidence type="ECO:0000313" key="2">
    <source>
        <dbReference type="EMBL" id="RKQ71511.1"/>
    </source>
</evidence>
<dbReference type="AlphaFoldDB" id="A0A420WKD0"/>
<protein>
    <submittedName>
        <fullName evidence="2">Putative dehydrogenase</fullName>
    </submittedName>
</protein>
<dbReference type="PANTHER" id="PTHR43377:SF2">
    <property type="entry name" value="BINDING ROSSMANN FOLD OXIDOREDUCTASE, PUTATIVE (AFU_ORTHOLOGUE AFUA_4G00560)-RELATED"/>
    <property type="match status" value="1"/>
</dbReference>
<dbReference type="EMBL" id="RBII01000001">
    <property type="protein sequence ID" value="RKQ71511.1"/>
    <property type="molecule type" value="Genomic_DNA"/>
</dbReference>
<organism evidence="2 3">
    <name type="scientific">Litorimonas taeanensis</name>
    <dbReference type="NCBI Taxonomy" id="568099"/>
    <lineage>
        <taxon>Bacteria</taxon>
        <taxon>Pseudomonadati</taxon>
        <taxon>Pseudomonadota</taxon>
        <taxon>Alphaproteobacteria</taxon>
        <taxon>Maricaulales</taxon>
        <taxon>Robiginitomaculaceae</taxon>
    </lineage>
</organism>
<dbReference type="InterPro" id="IPR051450">
    <property type="entry name" value="Gfo/Idh/MocA_Oxidoreductases"/>
</dbReference>